<reference evidence="2 3" key="1">
    <citation type="submission" date="2018-03" db="EMBL/GenBank/DDBJ databases">
        <title>Genomic Encyclopedia of Type Strains, Phase III (KMG-III): the genomes of soil and plant-associated and newly described type strains.</title>
        <authorList>
            <person name="Whitman W."/>
        </authorList>
    </citation>
    <scope>NUCLEOTIDE SEQUENCE [LARGE SCALE GENOMIC DNA]</scope>
    <source>
        <strain evidence="2 3">CGMCC 1.07653</strain>
    </source>
</reference>
<evidence type="ECO:0000313" key="2">
    <source>
        <dbReference type="EMBL" id="PSL43986.1"/>
    </source>
</evidence>
<dbReference type="EMBL" id="PYAV01000009">
    <property type="protein sequence ID" value="PSL43986.1"/>
    <property type="molecule type" value="Genomic_DNA"/>
</dbReference>
<evidence type="ECO:0000256" key="1">
    <source>
        <dbReference type="SAM" id="MobiDB-lite"/>
    </source>
</evidence>
<organism evidence="2 3">
    <name type="scientific">Salsuginibacillus halophilus</name>
    <dbReference type="NCBI Taxonomy" id="517424"/>
    <lineage>
        <taxon>Bacteria</taxon>
        <taxon>Bacillati</taxon>
        <taxon>Bacillota</taxon>
        <taxon>Bacilli</taxon>
        <taxon>Bacillales</taxon>
        <taxon>Bacillaceae</taxon>
        <taxon>Salsuginibacillus</taxon>
    </lineage>
</organism>
<accession>A0A2P8HCM3</accession>
<dbReference type="RefSeq" id="WP_106589091.1">
    <property type="nucleotide sequence ID" value="NZ_PYAV01000009.1"/>
</dbReference>
<dbReference type="AlphaFoldDB" id="A0A2P8HCM3"/>
<name>A0A2P8HCM3_9BACI</name>
<comment type="caution">
    <text evidence="2">The sequence shown here is derived from an EMBL/GenBank/DDBJ whole genome shotgun (WGS) entry which is preliminary data.</text>
</comment>
<evidence type="ECO:0000313" key="3">
    <source>
        <dbReference type="Proteomes" id="UP000242310"/>
    </source>
</evidence>
<protein>
    <submittedName>
        <fullName evidence="2">Uncharacterized protein</fullName>
    </submittedName>
</protein>
<sequence>MKQQGMALPTVLMVFAVLSLVFLTTAAVLLTDLTGQQQTYADIEAQYDAEGQAETLIALLDQENIENENSEDDVISEIEDKAELAGAEDFFFTNNENDAEIFAVNFLGSAAVTGTSDAESTYNLRVELFMNIESRTINEQTTYHLDEWGLTRWERDRGFGENVSDSVDPGGENGGHEPPPPSAEECDPTSGSYFAGNCIFTDWVTLSHDEDFEVEGFSEFQSTVIMRDRSQLTIGDDLTFENELSADNDTKIDAGDNAIFLGELTTGDRFDLTVDGQTNFENDVNIQNDASLTLESSADFIGEFDAGDRLEMEVKSTASFYNLVSIGHGADIQFNQDAVFHDELTVNSNSEGTIQGEAVFHDDVTFSADSNITLEKDAEFSGDLNLGPQTVLTIEGDASFHGSVLANQTAQIIVCGNVEGYNEADDCG</sequence>
<keyword evidence="3" id="KW-1185">Reference proteome</keyword>
<dbReference type="Proteomes" id="UP000242310">
    <property type="component" value="Unassembled WGS sequence"/>
</dbReference>
<feature type="region of interest" description="Disordered" evidence="1">
    <location>
        <begin position="159"/>
        <end position="189"/>
    </location>
</feature>
<dbReference type="InterPro" id="IPR012332">
    <property type="entry name" value="Autotransporter_pectin_lyase_C"/>
</dbReference>
<proteinExistence type="predicted"/>
<dbReference type="Gene3D" id="2.160.20.20">
    <property type="match status" value="1"/>
</dbReference>
<gene>
    <name evidence="2" type="ORF">B0H94_10942</name>
</gene>